<organism evidence="1 2">
    <name type="scientific">Pholiota conissans</name>
    <dbReference type="NCBI Taxonomy" id="109636"/>
    <lineage>
        <taxon>Eukaryota</taxon>
        <taxon>Fungi</taxon>
        <taxon>Dikarya</taxon>
        <taxon>Basidiomycota</taxon>
        <taxon>Agaricomycotina</taxon>
        <taxon>Agaricomycetes</taxon>
        <taxon>Agaricomycetidae</taxon>
        <taxon>Agaricales</taxon>
        <taxon>Agaricineae</taxon>
        <taxon>Strophariaceae</taxon>
        <taxon>Pholiota</taxon>
    </lineage>
</organism>
<dbReference type="EMBL" id="MU155132">
    <property type="protein sequence ID" value="KAF9485989.1"/>
    <property type="molecule type" value="Genomic_DNA"/>
</dbReference>
<gene>
    <name evidence="1" type="ORF">BDN70DRAFT_368021</name>
</gene>
<keyword evidence="2" id="KW-1185">Reference proteome</keyword>
<sequence>MQMKILGELGASSLCGDNDGGKWRKKCRLYILVFLSTCTLYCTVTTPDRYCICRRTMDFKTNVGHSTLPASHSVGIIVRPSISRSPSLTLVSLCFRIFVWTSILYSISGFHACDTVVLAFLVIFDSAITKSCAMRFTLRQRWSKALPLYDSASKIRCQAKRIALPLHL</sequence>
<protein>
    <submittedName>
        <fullName evidence="1">Uncharacterized protein</fullName>
    </submittedName>
</protein>
<dbReference type="AlphaFoldDB" id="A0A9P5ZE24"/>
<dbReference type="Proteomes" id="UP000807469">
    <property type="component" value="Unassembled WGS sequence"/>
</dbReference>
<reference evidence="1" key="1">
    <citation type="submission" date="2020-11" db="EMBL/GenBank/DDBJ databases">
        <authorList>
            <consortium name="DOE Joint Genome Institute"/>
            <person name="Ahrendt S."/>
            <person name="Riley R."/>
            <person name="Andreopoulos W."/>
            <person name="Labutti K."/>
            <person name="Pangilinan J."/>
            <person name="Ruiz-Duenas F.J."/>
            <person name="Barrasa J.M."/>
            <person name="Sanchez-Garcia M."/>
            <person name="Camarero S."/>
            <person name="Miyauchi S."/>
            <person name="Serrano A."/>
            <person name="Linde D."/>
            <person name="Babiker R."/>
            <person name="Drula E."/>
            <person name="Ayuso-Fernandez I."/>
            <person name="Pacheco R."/>
            <person name="Padilla G."/>
            <person name="Ferreira P."/>
            <person name="Barriuso J."/>
            <person name="Kellner H."/>
            <person name="Castanera R."/>
            <person name="Alfaro M."/>
            <person name="Ramirez L."/>
            <person name="Pisabarro A.G."/>
            <person name="Kuo A."/>
            <person name="Tritt A."/>
            <person name="Lipzen A."/>
            <person name="He G."/>
            <person name="Yan M."/>
            <person name="Ng V."/>
            <person name="Cullen D."/>
            <person name="Martin F."/>
            <person name="Rosso M.-N."/>
            <person name="Henrissat B."/>
            <person name="Hibbett D."/>
            <person name="Martinez A.T."/>
            <person name="Grigoriev I.V."/>
        </authorList>
    </citation>
    <scope>NUCLEOTIDE SEQUENCE</scope>
    <source>
        <strain evidence="1">CIRM-BRFM 674</strain>
    </source>
</reference>
<evidence type="ECO:0000313" key="2">
    <source>
        <dbReference type="Proteomes" id="UP000807469"/>
    </source>
</evidence>
<name>A0A9P5ZE24_9AGAR</name>
<comment type="caution">
    <text evidence="1">The sequence shown here is derived from an EMBL/GenBank/DDBJ whole genome shotgun (WGS) entry which is preliminary data.</text>
</comment>
<evidence type="ECO:0000313" key="1">
    <source>
        <dbReference type="EMBL" id="KAF9485989.1"/>
    </source>
</evidence>
<accession>A0A9P5ZE24</accession>
<proteinExistence type="predicted"/>